<evidence type="ECO:0000256" key="2">
    <source>
        <dbReference type="ARBA" id="ARBA00008974"/>
    </source>
</evidence>
<feature type="transmembrane region" description="Helical" evidence="7">
    <location>
        <begin position="357"/>
        <end position="382"/>
    </location>
</feature>
<feature type="transmembrane region" description="Helical" evidence="7">
    <location>
        <begin position="140"/>
        <end position="159"/>
    </location>
</feature>
<dbReference type="InterPro" id="IPR026030">
    <property type="entry name" value="Pur-cyt_permease_Fcy2/21/22"/>
</dbReference>
<protein>
    <submittedName>
        <fullName evidence="9">Unannotated protein</fullName>
    </submittedName>
</protein>
<feature type="transmembrane region" description="Helical" evidence="7">
    <location>
        <begin position="330"/>
        <end position="351"/>
    </location>
</feature>
<organism evidence="9">
    <name type="scientific">freshwater metagenome</name>
    <dbReference type="NCBI Taxonomy" id="449393"/>
    <lineage>
        <taxon>unclassified sequences</taxon>
        <taxon>metagenomes</taxon>
        <taxon>ecological metagenomes</taxon>
    </lineage>
</organism>
<feature type="transmembrane region" description="Helical" evidence="7">
    <location>
        <begin position="171"/>
        <end position="195"/>
    </location>
</feature>
<comment type="subcellular location">
    <subcellularLocation>
        <location evidence="1">Membrane</location>
        <topology evidence="1">Multi-pass membrane protein</topology>
    </subcellularLocation>
</comment>
<evidence type="ECO:0000256" key="5">
    <source>
        <dbReference type="ARBA" id="ARBA00022989"/>
    </source>
</evidence>
<evidence type="ECO:0000256" key="3">
    <source>
        <dbReference type="ARBA" id="ARBA00022448"/>
    </source>
</evidence>
<feature type="transmembrane region" description="Helical" evidence="7">
    <location>
        <begin position="287"/>
        <end position="309"/>
    </location>
</feature>
<keyword evidence="4 7" id="KW-0812">Transmembrane</keyword>
<comment type="similarity">
    <text evidence="2">Belongs to the purine-cytosine permease (2.A.39) family.</text>
</comment>
<gene>
    <name evidence="8" type="ORF">UFOPK1413_00218</name>
    <name evidence="9" type="ORF">UFOPK3339_00035</name>
</gene>
<name>A0A6J7CGK4_9ZZZZ</name>
<feature type="transmembrane region" description="Helical" evidence="7">
    <location>
        <begin position="207"/>
        <end position="226"/>
    </location>
</feature>
<feature type="transmembrane region" description="Helical" evidence="7">
    <location>
        <begin position="247"/>
        <end position="267"/>
    </location>
</feature>
<evidence type="ECO:0000256" key="6">
    <source>
        <dbReference type="ARBA" id="ARBA00023136"/>
    </source>
</evidence>
<dbReference type="AlphaFoldDB" id="A0A6J7CGK4"/>
<evidence type="ECO:0000313" key="9">
    <source>
        <dbReference type="EMBL" id="CAB4855299.1"/>
    </source>
</evidence>
<dbReference type="Gene3D" id="1.10.4160.10">
    <property type="entry name" value="Hydantoin permease"/>
    <property type="match status" value="1"/>
</dbReference>
<evidence type="ECO:0000256" key="1">
    <source>
        <dbReference type="ARBA" id="ARBA00004141"/>
    </source>
</evidence>
<dbReference type="InterPro" id="IPR001248">
    <property type="entry name" value="Pur-cyt_permease"/>
</dbReference>
<keyword evidence="5 7" id="KW-1133">Transmembrane helix</keyword>
<proteinExistence type="inferred from homology"/>
<evidence type="ECO:0000256" key="4">
    <source>
        <dbReference type="ARBA" id="ARBA00022692"/>
    </source>
</evidence>
<dbReference type="GO" id="GO:0022857">
    <property type="term" value="F:transmembrane transporter activity"/>
    <property type="evidence" value="ECO:0007669"/>
    <property type="project" value="InterPro"/>
</dbReference>
<dbReference type="PANTHER" id="PTHR31806">
    <property type="entry name" value="PURINE-CYTOSINE PERMEASE FCY2-RELATED"/>
    <property type="match status" value="1"/>
</dbReference>
<dbReference type="EMBL" id="CAFBLF010000003">
    <property type="protein sequence ID" value="CAB4855299.1"/>
    <property type="molecule type" value="Genomic_DNA"/>
</dbReference>
<sequence>MTTTLTDSSPLGSIETRSIDYVPSHERSGRLTDQATIWFAGSAHLLSMATGAIGIWAGLNLGWTLVALALGALIGTIPVSVHATQGPHLGLPQLVQSRPQFGRYGALAIWLMALIVYWGYVVFGGNMLGATAEQLGAGSAPIWAIITGLVAVLLAIYGYHWLHAVQRWITVALIVVLIIYTGGLAMNGAIPASAWDLSAGTFQVAPFFIQVSAAAAYQLSWAFFVSDYSRYMPANTNKGKIITWTSLGLFFGVFSFMAIGAVGAALLPDEYVVTALAQTADSVFVGLGPIMLVIGGAGLLGLMAMCVYGGSLTIITAMDSIKSVLPTRKVRIWTILLVGLTSTYAGAFMPADYLNTSFWTILVVLSYLMAPWTAINLTDFFLVRRGHYSIREMFSRTGIYGNWNMRGILSYLVTFAIMIPFMILPFYTGPIATALGGVDIAFFIGIPLGGVIYWVMCLNMDMKAERAIVDKADANLDSIAKPIS</sequence>
<accession>A0A6J7CGK4</accession>
<evidence type="ECO:0000313" key="8">
    <source>
        <dbReference type="EMBL" id="CAB4532469.1"/>
    </source>
</evidence>
<dbReference type="Pfam" id="PF02133">
    <property type="entry name" value="Transp_cyt_pur"/>
    <property type="match status" value="1"/>
</dbReference>
<dbReference type="EMBL" id="CAEZSG010000018">
    <property type="protein sequence ID" value="CAB4532469.1"/>
    <property type="molecule type" value="Genomic_DNA"/>
</dbReference>
<dbReference type="PIRSF" id="PIRSF002744">
    <property type="entry name" value="Pur-cyt_permease"/>
    <property type="match status" value="1"/>
</dbReference>
<keyword evidence="3" id="KW-0813">Transport</keyword>
<dbReference type="PANTHER" id="PTHR31806:SF1">
    <property type="entry name" value="PURINE-CYTOSINE PERMEASE FCY2-RELATED"/>
    <property type="match status" value="1"/>
</dbReference>
<reference evidence="9" key="1">
    <citation type="submission" date="2020-05" db="EMBL/GenBank/DDBJ databases">
        <authorList>
            <person name="Chiriac C."/>
            <person name="Salcher M."/>
            <person name="Ghai R."/>
            <person name="Kavagutti S V."/>
        </authorList>
    </citation>
    <scope>NUCLEOTIDE SEQUENCE</scope>
</reference>
<keyword evidence="6 7" id="KW-0472">Membrane</keyword>
<feature type="transmembrane region" description="Helical" evidence="7">
    <location>
        <begin position="433"/>
        <end position="456"/>
    </location>
</feature>
<evidence type="ECO:0000256" key="7">
    <source>
        <dbReference type="SAM" id="Phobius"/>
    </source>
</evidence>
<feature type="transmembrane region" description="Helical" evidence="7">
    <location>
        <begin position="101"/>
        <end position="120"/>
    </location>
</feature>
<feature type="transmembrane region" description="Helical" evidence="7">
    <location>
        <begin position="37"/>
        <end position="57"/>
    </location>
</feature>
<feature type="transmembrane region" description="Helical" evidence="7">
    <location>
        <begin position="63"/>
        <end position="81"/>
    </location>
</feature>
<dbReference type="GO" id="GO:0005886">
    <property type="term" value="C:plasma membrane"/>
    <property type="evidence" value="ECO:0007669"/>
    <property type="project" value="TreeGrafter"/>
</dbReference>
<feature type="transmembrane region" description="Helical" evidence="7">
    <location>
        <begin position="403"/>
        <end position="427"/>
    </location>
</feature>